<proteinExistence type="predicted"/>
<feature type="region of interest" description="Disordered" evidence="2">
    <location>
        <begin position="502"/>
        <end position="522"/>
    </location>
</feature>
<dbReference type="SUPFAM" id="SSF48350">
    <property type="entry name" value="GTPase activation domain, GAP"/>
    <property type="match status" value="1"/>
</dbReference>
<evidence type="ECO:0000256" key="1">
    <source>
        <dbReference type="ARBA" id="ARBA00022468"/>
    </source>
</evidence>
<dbReference type="Gene3D" id="1.10.10.10">
    <property type="entry name" value="Winged helix-like DNA-binding domain superfamily/Winged helix DNA-binding domain"/>
    <property type="match status" value="1"/>
</dbReference>
<dbReference type="AlphaFoldDB" id="A0A3B3SBH9"/>
<accession>A0A3B3SBH9</accession>
<dbReference type="CTD" id="76131"/>
<organism evidence="4 5">
    <name type="scientific">Paramormyrops kingsleyae</name>
    <dbReference type="NCBI Taxonomy" id="1676925"/>
    <lineage>
        <taxon>Eukaryota</taxon>
        <taxon>Metazoa</taxon>
        <taxon>Chordata</taxon>
        <taxon>Craniata</taxon>
        <taxon>Vertebrata</taxon>
        <taxon>Euteleostomi</taxon>
        <taxon>Actinopterygii</taxon>
        <taxon>Neopterygii</taxon>
        <taxon>Teleostei</taxon>
        <taxon>Osteoglossocephala</taxon>
        <taxon>Osteoglossomorpha</taxon>
        <taxon>Osteoglossiformes</taxon>
        <taxon>Mormyridae</taxon>
        <taxon>Paramormyrops</taxon>
    </lineage>
</organism>
<feature type="domain" description="DEP" evidence="3">
    <location>
        <begin position="27"/>
        <end position="111"/>
    </location>
</feature>
<dbReference type="InterPro" id="IPR036388">
    <property type="entry name" value="WH-like_DNA-bd_sf"/>
</dbReference>
<dbReference type="SUPFAM" id="SSF46785">
    <property type="entry name" value="Winged helix' DNA-binding domain"/>
    <property type="match status" value="1"/>
</dbReference>
<dbReference type="InterPro" id="IPR000591">
    <property type="entry name" value="DEP_dom"/>
</dbReference>
<dbReference type="GO" id="GO:0035556">
    <property type="term" value="P:intracellular signal transduction"/>
    <property type="evidence" value="ECO:0007669"/>
    <property type="project" value="InterPro"/>
</dbReference>
<dbReference type="PANTHER" id="PTHR16206:SF12">
    <property type="entry name" value="DEP DOMAIN-CONTAINING PROTEIN 1A"/>
    <property type="match status" value="1"/>
</dbReference>
<evidence type="ECO:0000313" key="4">
    <source>
        <dbReference type="Ensembl" id="ENSPKIP00000028099.1"/>
    </source>
</evidence>
<dbReference type="Gene3D" id="1.10.555.10">
    <property type="entry name" value="Rho GTPase activation protein"/>
    <property type="match status" value="1"/>
</dbReference>
<feature type="region of interest" description="Disordered" evidence="2">
    <location>
        <begin position="152"/>
        <end position="173"/>
    </location>
</feature>
<evidence type="ECO:0000259" key="3">
    <source>
        <dbReference type="PROSITE" id="PS50186"/>
    </source>
</evidence>
<dbReference type="InterPro" id="IPR008936">
    <property type="entry name" value="Rho_GTPase_activation_prot"/>
</dbReference>
<dbReference type="FunFam" id="1.10.10.10:FF:000182">
    <property type="entry name" value="DEP domain-containing protein 1B isoform 1"/>
    <property type="match status" value="1"/>
</dbReference>
<feature type="region of interest" description="Disordered" evidence="2">
    <location>
        <begin position="111"/>
        <end position="131"/>
    </location>
</feature>
<dbReference type="PANTHER" id="PTHR16206">
    <property type="entry name" value="DEP DOMAIN-CONTAINING"/>
    <property type="match status" value="1"/>
</dbReference>
<dbReference type="InterPro" id="IPR036390">
    <property type="entry name" value="WH_DNA-bd_sf"/>
</dbReference>
<keyword evidence="1" id="KW-0343">GTPase activation</keyword>
<dbReference type="OrthoDB" id="524326at2759"/>
<evidence type="ECO:0000256" key="2">
    <source>
        <dbReference type="SAM" id="MobiDB-lite"/>
    </source>
</evidence>
<dbReference type="KEGG" id="pki:111839638"/>
<dbReference type="Pfam" id="PF00610">
    <property type="entry name" value="DEP"/>
    <property type="match status" value="1"/>
</dbReference>
<dbReference type="GeneTree" id="ENSGT00950000182976"/>
<dbReference type="Proteomes" id="UP000261540">
    <property type="component" value="Unplaced"/>
</dbReference>
<dbReference type="PROSITE" id="PS50186">
    <property type="entry name" value="DEP"/>
    <property type="match status" value="1"/>
</dbReference>
<reference evidence="4" key="2">
    <citation type="submission" date="2025-09" db="UniProtKB">
        <authorList>
            <consortium name="Ensembl"/>
        </authorList>
    </citation>
    <scope>IDENTIFICATION</scope>
</reference>
<protein>
    <submittedName>
        <fullName evidence="4">DEP domain containing 1a</fullName>
    </submittedName>
</protein>
<feature type="compositionally biased region" description="Low complexity" evidence="2">
    <location>
        <begin position="111"/>
        <end position="124"/>
    </location>
</feature>
<keyword evidence="5" id="KW-1185">Reference proteome</keyword>
<evidence type="ECO:0000313" key="5">
    <source>
        <dbReference type="Proteomes" id="UP000261540"/>
    </source>
</evidence>
<dbReference type="Ensembl" id="ENSPKIT00000008875.1">
    <property type="protein sequence ID" value="ENSPKIP00000028099.1"/>
    <property type="gene ID" value="ENSPKIG00000009884.1"/>
</dbReference>
<name>A0A3B3SBH9_9TELE</name>
<dbReference type="STRING" id="1676925.ENSPKIP00000028099"/>
<dbReference type="GO" id="GO:0005096">
    <property type="term" value="F:GTPase activator activity"/>
    <property type="evidence" value="ECO:0007669"/>
    <property type="project" value="UniProtKB-KW"/>
</dbReference>
<sequence>MNFVDAHIVTPGPYRATKLWNEVTKLFRAGMPLRKHRLHLRFYGNCFTASAATDWLHDLLRNNCNFGPEVTRHQTLQLLRKFLKNHVIEDVKGRWGSEDLEEDGRLYRFPSTSPVKPVPSASSSTKKRKSTLKEKEALFKFRSSRIFGKESQENVDPLTQEVPADSSPREEVHRRELTEDDILDIWRTITLTHLQKTLGLSSLEDVLNPFEVNSCYIAYNMTNVNKHGVVTLEDKTDDLPHWVLSAMKCLANWPKYDLNQPSYPGFERDVFKTVSDYFVNLPQPLLTYEYYELFVNVLVLCGYIVLPKNRHGKRKNLEDASCPQPPKTPHLNGTRAFRSTECLLLSLIRKEAIDETESPMREVFSSRLMSRPPSLGLDPVAWTHQQGISCRDSGGHSADLVGGCCLQRESRGAAAGRLRPRSSSLEGIIDHKTDGCSQLKCKSMKNLPFRRSISSGSGFFYISPWHEEEVLGQSCLGRAASASSLSWDVGCSRRDANVHRAQLSSSSGMTSAPLPAAQPRRNRSRSFCNLPDMVNHRSASSFSINTPVAEITMKPDCSSSIGLRRPSLLKLTSSLAGVQAVPDVSRRCCSSMDLSNKCAAPVQSVSTITQRPSPEQSLLQPQLEQVAIEALQLCTLLIPPVRRRKLQLLMRMISRMSQNVDMPRLHSALGTRTLMVHTFSRCVLCCEEEMDLDELLATRLVSFLLDHHQEILQVPVYLQNAVQDHIAYLRKVQVTYPGADAASALPTYSFCRQISAQEFEEQKLTISQTAIAELLESLIKNKTMAVKEKKKKLAQFRKEYPDIYSCRFPSTESEAQLFADKPKIKPPMLLHIKKTKAFSVHN</sequence>
<dbReference type="SMART" id="SM00049">
    <property type="entry name" value="DEP"/>
    <property type="match status" value="1"/>
</dbReference>
<reference evidence="4" key="1">
    <citation type="submission" date="2025-08" db="UniProtKB">
        <authorList>
            <consortium name="Ensembl"/>
        </authorList>
    </citation>
    <scope>IDENTIFICATION</scope>
</reference>